<dbReference type="EMBL" id="CP062310">
    <property type="protein sequence ID" value="QOJ79578.1"/>
    <property type="molecule type" value="Genomic_DNA"/>
</dbReference>
<proteinExistence type="predicted"/>
<dbReference type="InParanoid" id="A0A7L9FIB7"/>
<organism evidence="2 3">
    <name type="scientific">Infirmifilum lucidum</name>
    <dbReference type="NCBI Taxonomy" id="2776706"/>
    <lineage>
        <taxon>Archaea</taxon>
        <taxon>Thermoproteota</taxon>
        <taxon>Thermoprotei</taxon>
        <taxon>Thermofilales</taxon>
        <taxon>Thermofilaceae</taxon>
        <taxon>Infirmifilum</taxon>
    </lineage>
</organism>
<feature type="transmembrane region" description="Helical" evidence="1">
    <location>
        <begin position="69"/>
        <end position="89"/>
    </location>
</feature>
<protein>
    <submittedName>
        <fullName evidence="2">Uncharacterized protein</fullName>
    </submittedName>
</protein>
<keyword evidence="1" id="KW-0472">Membrane</keyword>
<evidence type="ECO:0000256" key="1">
    <source>
        <dbReference type="SAM" id="Phobius"/>
    </source>
</evidence>
<dbReference type="Proteomes" id="UP000594121">
    <property type="component" value="Chromosome"/>
</dbReference>
<gene>
    <name evidence="2" type="ORF">IG193_03730</name>
</gene>
<keyword evidence="1" id="KW-1133">Transmembrane helix</keyword>
<dbReference type="AlphaFoldDB" id="A0A7L9FIB7"/>
<keyword evidence="1" id="KW-0812">Transmembrane</keyword>
<dbReference type="KEGG" id="thel:IG193_03730"/>
<accession>A0A7L9FIB7</accession>
<keyword evidence="3" id="KW-1185">Reference proteome</keyword>
<feature type="transmembrane region" description="Helical" evidence="1">
    <location>
        <begin position="144"/>
        <end position="167"/>
    </location>
</feature>
<dbReference type="GeneID" id="59148976"/>
<evidence type="ECO:0000313" key="2">
    <source>
        <dbReference type="EMBL" id="QOJ79578.1"/>
    </source>
</evidence>
<sequence>MGDWSLRAILFMVSLALTVLLVVAGFSQEISAGSARQIYSSTEQYTEGLVVKGDFEATALNIFLDFAPLMLVCNTPVLGPLIAGATSYYTGYVSKAQLVATGKGGLQALFSDVVSLLQVLAISIASAEGMLLSYKLLKRQRAEFLETVAVLVFEVGLAVLVASIWALEAS</sequence>
<feature type="transmembrane region" description="Helical" evidence="1">
    <location>
        <begin position="6"/>
        <end position="26"/>
    </location>
</feature>
<dbReference type="RefSeq" id="WP_192819550.1">
    <property type="nucleotide sequence ID" value="NZ_CP062310.1"/>
</dbReference>
<evidence type="ECO:0000313" key="3">
    <source>
        <dbReference type="Proteomes" id="UP000594121"/>
    </source>
</evidence>
<feature type="transmembrane region" description="Helical" evidence="1">
    <location>
        <begin position="109"/>
        <end position="132"/>
    </location>
</feature>
<reference evidence="2 3" key="1">
    <citation type="submission" date="2020-10" db="EMBL/GenBank/DDBJ databases">
        <title>Thermofilum lucidum 3507LT sp. nov. a novel member of Thermofilaceae family isolated from Chile hot spring, and proposal of description order Thermofilales.</title>
        <authorList>
            <person name="Zayulina K.S."/>
            <person name="Elcheninov A.G."/>
            <person name="Toshchakov S.V."/>
            <person name="Kublanov I.V."/>
        </authorList>
    </citation>
    <scope>NUCLEOTIDE SEQUENCE [LARGE SCALE GENOMIC DNA]</scope>
    <source>
        <strain evidence="2 3">3507LT</strain>
    </source>
</reference>
<name>A0A7L9FIB7_9CREN</name>